<reference evidence="2 3" key="1">
    <citation type="submission" date="2024-09" db="EMBL/GenBank/DDBJ databases">
        <authorList>
            <person name="Sun Q."/>
            <person name="Mori K."/>
        </authorList>
    </citation>
    <scope>NUCLEOTIDE SEQUENCE [LARGE SCALE GENOMIC DNA]</scope>
    <source>
        <strain evidence="2 3">JCM 11411</strain>
    </source>
</reference>
<gene>
    <name evidence="2" type="ORF">ACFFQ6_28985</name>
</gene>
<evidence type="ECO:0000313" key="3">
    <source>
        <dbReference type="Proteomes" id="UP001589587"/>
    </source>
</evidence>
<accession>A0ABV5XQ28</accession>
<feature type="transmembrane region" description="Helical" evidence="1">
    <location>
        <begin position="33"/>
        <end position="51"/>
    </location>
</feature>
<feature type="transmembrane region" description="Helical" evidence="1">
    <location>
        <begin position="7"/>
        <end position="27"/>
    </location>
</feature>
<dbReference type="RefSeq" id="WP_099698417.1">
    <property type="nucleotide sequence ID" value="NZ_JBHMAS010000080.1"/>
</dbReference>
<comment type="caution">
    <text evidence="2">The sequence shown here is derived from an EMBL/GenBank/DDBJ whole genome shotgun (WGS) entry which is preliminary data.</text>
</comment>
<organism evidence="2 3">
    <name type="scientific">Rhodococcus baikonurensis</name>
    <dbReference type="NCBI Taxonomy" id="172041"/>
    <lineage>
        <taxon>Bacteria</taxon>
        <taxon>Bacillati</taxon>
        <taxon>Actinomycetota</taxon>
        <taxon>Actinomycetes</taxon>
        <taxon>Mycobacteriales</taxon>
        <taxon>Nocardiaceae</taxon>
        <taxon>Rhodococcus</taxon>
        <taxon>Rhodococcus erythropolis group</taxon>
    </lineage>
</organism>
<keyword evidence="3" id="KW-1185">Reference proteome</keyword>
<evidence type="ECO:0000313" key="2">
    <source>
        <dbReference type="EMBL" id="MFB9783737.1"/>
    </source>
</evidence>
<dbReference type="Proteomes" id="UP001589587">
    <property type="component" value="Unassembled WGS sequence"/>
</dbReference>
<protein>
    <submittedName>
        <fullName evidence="2">Uncharacterized protein</fullName>
    </submittedName>
</protein>
<keyword evidence="1" id="KW-1133">Transmembrane helix</keyword>
<keyword evidence="1" id="KW-0472">Membrane</keyword>
<dbReference type="EMBL" id="JBHMAS010000080">
    <property type="protein sequence ID" value="MFB9783737.1"/>
    <property type="molecule type" value="Genomic_DNA"/>
</dbReference>
<proteinExistence type="predicted"/>
<keyword evidence="1" id="KW-0812">Transmembrane</keyword>
<evidence type="ECO:0000256" key="1">
    <source>
        <dbReference type="SAM" id="Phobius"/>
    </source>
</evidence>
<sequence>MKFLTTLAEAMPNSPAALIIWAVAFLLTRWRGIIMLTVVPCTLLLALLGSADRSERAFRLLDVLLNRLGGGGEQ</sequence>
<name>A0ABV5XQ28_9NOCA</name>